<evidence type="ECO:0000313" key="8">
    <source>
        <dbReference type="Proteomes" id="UP000254863"/>
    </source>
</evidence>
<name>A0A7H4N761_9ENTR</name>
<dbReference type="EMBL" id="UGMS01000001">
    <property type="protein sequence ID" value="STV79732.1"/>
    <property type="molecule type" value="Genomic_DNA"/>
</dbReference>
<dbReference type="SUPFAM" id="SSF69055">
    <property type="entry name" value="1-deoxy-D-xylulose-5-phosphate reductoisomerase, C-terminal domain"/>
    <property type="match status" value="1"/>
</dbReference>
<evidence type="ECO:0000313" key="7">
    <source>
        <dbReference type="EMBL" id="STV79732.1"/>
    </source>
</evidence>
<comment type="caution">
    <text evidence="7">The sequence shown here is derived from an EMBL/GenBank/DDBJ whole genome shotgun (WGS) entry which is preliminary data.</text>
</comment>
<keyword evidence="3 7" id="KW-0560">Oxidoreductase</keyword>
<keyword evidence="2" id="KW-0521">NADP</keyword>
<dbReference type="GO" id="GO:0016853">
    <property type="term" value="F:isomerase activity"/>
    <property type="evidence" value="ECO:0007669"/>
    <property type="project" value="UniProtKB-KW"/>
</dbReference>
<keyword evidence="7" id="KW-0413">Isomerase</keyword>
<evidence type="ECO:0000256" key="1">
    <source>
        <dbReference type="ARBA" id="ARBA00022723"/>
    </source>
</evidence>
<reference evidence="7 8" key="1">
    <citation type="submission" date="2018-06" db="EMBL/GenBank/DDBJ databases">
        <authorList>
            <consortium name="Pathogen Informatics"/>
            <person name="Doyle S."/>
        </authorList>
    </citation>
    <scope>NUCLEOTIDE SEQUENCE [LARGE SCALE GENOMIC DNA]</scope>
    <source>
        <strain evidence="7 8">NCTC11685</strain>
    </source>
</reference>
<dbReference type="Proteomes" id="UP000254863">
    <property type="component" value="Unassembled WGS sequence"/>
</dbReference>
<dbReference type="Pfam" id="PF13288">
    <property type="entry name" value="DXPR_C"/>
    <property type="match status" value="1"/>
</dbReference>
<proteinExistence type="predicted"/>
<sequence>MEAFDVGQAATTALNAANEVSVAAFLNGDIRFTDIAAINQAVLDQQALNEPQSIDEVLAIDAMARVSAGQLLTAWRKF</sequence>
<gene>
    <name evidence="7" type="primary">dxr_1</name>
    <name evidence="7" type="ORF">NCTC11685_02904</name>
</gene>
<dbReference type="GO" id="GO:0070402">
    <property type="term" value="F:NADPH binding"/>
    <property type="evidence" value="ECO:0007669"/>
    <property type="project" value="TreeGrafter"/>
</dbReference>
<dbReference type="PANTHER" id="PTHR30525">
    <property type="entry name" value="1-DEOXY-D-XYLULOSE 5-PHOSPHATE REDUCTOISOMERASE"/>
    <property type="match status" value="1"/>
</dbReference>
<evidence type="ECO:0000259" key="6">
    <source>
        <dbReference type="Pfam" id="PF13288"/>
    </source>
</evidence>
<accession>A0A7H4N761</accession>
<evidence type="ECO:0000256" key="4">
    <source>
        <dbReference type="ARBA" id="ARBA00023211"/>
    </source>
</evidence>
<dbReference type="InterPro" id="IPR003821">
    <property type="entry name" value="DXP_reductoisomerase"/>
</dbReference>
<protein>
    <submittedName>
        <fullName evidence="7">1-deoxy-D-xylulose 5-phosphate reductoisomerase</fullName>
        <ecNumber evidence="7">1.1.1.267</ecNumber>
    </submittedName>
</protein>
<dbReference type="GO" id="GO:0030145">
    <property type="term" value="F:manganese ion binding"/>
    <property type="evidence" value="ECO:0007669"/>
    <property type="project" value="TreeGrafter"/>
</dbReference>
<keyword evidence="5" id="KW-0414">Isoprene biosynthesis</keyword>
<feature type="domain" description="DXP reductoisomerase C-terminal" evidence="6">
    <location>
        <begin position="2"/>
        <end position="65"/>
    </location>
</feature>
<keyword evidence="1" id="KW-0479">Metal-binding</keyword>
<dbReference type="InterPro" id="IPR026877">
    <property type="entry name" value="DXPR_C"/>
</dbReference>
<evidence type="ECO:0000256" key="2">
    <source>
        <dbReference type="ARBA" id="ARBA00022857"/>
    </source>
</evidence>
<dbReference type="PANTHER" id="PTHR30525:SF0">
    <property type="entry name" value="1-DEOXY-D-XYLULOSE 5-PHOSPHATE REDUCTOISOMERASE, CHLOROPLASTIC"/>
    <property type="match status" value="1"/>
</dbReference>
<dbReference type="FunFam" id="1.10.1740.10:FF:000004">
    <property type="entry name" value="1-deoxy-D-xylulose 5-phosphate reductoisomerase"/>
    <property type="match status" value="1"/>
</dbReference>
<dbReference type="InterPro" id="IPR036169">
    <property type="entry name" value="DXPR_C_sf"/>
</dbReference>
<organism evidence="7 8">
    <name type="scientific">Klebsiella michiganensis</name>
    <dbReference type="NCBI Taxonomy" id="1134687"/>
    <lineage>
        <taxon>Bacteria</taxon>
        <taxon>Pseudomonadati</taxon>
        <taxon>Pseudomonadota</taxon>
        <taxon>Gammaproteobacteria</taxon>
        <taxon>Enterobacterales</taxon>
        <taxon>Enterobacteriaceae</taxon>
        <taxon>Klebsiella/Raoultella group</taxon>
        <taxon>Klebsiella</taxon>
    </lineage>
</organism>
<dbReference type="EC" id="1.1.1.267" evidence="7"/>
<dbReference type="Gene3D" id="1.10.1740.10">
    <property type="match status" value="1"/>
</dbReference>
<dbReference type="GO" id="GO:0030604">
    <property type="term" value="F:1-deoxy-D-xylulose-5-phosphate reductoisomerase activity"/>
    <property type="evidence" value="ECO:0007669"/>
    <property type="project" value="UniProtKB-EC"/>
</dbReference>
<evidence type="ECO:0000256" key="5">
    <source>
        <dbReference type="ARBA" id="ARBA00023229"/>
    </source>
</evidence>
<evidence type="ECO:0000256" key="3">
    <source>
        <dbReference type="ARBA" id="ARBA00023002"/>
    </source>
</evidence>
<dbReference type="AlphaFoldDB" id="A0A7H4N761"/>
<keyword evidence="4" id="KW-0464">Manganese</keyword>
<dbReference type="GO" id="GO:0051484">
    <property type="term" value="P:isopentenyl diphosphate biosynthetic process, methylerythritol 4-phosphate pathway involved in terpenoid biosynthetic process"/>
    <property type="evidence" value="ECO:0007669"/>
    <property type="project" value="TreeGrafter"/>
</dbReference>